<gene>
    <name evidence="3" type="ORF">UFOPK3001_00161</name>
</gene>
<protein>
    <submittedName>
        <fullName evidence="3">Unannotated protein</fullName>
    </submittedName>
</protein>
<evidence type="ECO:0000259" key="2">
    <source>
        <dbReference type="PROSITE" id="PS51786"/>
    </source>
</evidence>
<dbReference type="Pfam" id="PF05362">
    <property type="entry name" value="Lon_C"/>
    <property type="match status" value="1"/>
</dbReference>
<dbReference type="AlphaFoldDB" id="A0A6J6X4D6"/>
<dbReference type="InterPro" id="IPR008269">
    <property type="entry name" value="Lon_proteolytic"/>
</dbReference>
<sequence>MEDVDGFAGAMPLDDVVRLPSRRHRWWGGPLALVGVAVPLVALVGNVIRVDHWAYAPGAASPVGSRLEFDNLPDNIVEDDSPGQFLFVTVSGAHLNVLQFTLGRGDNDVRILSREQRFGRADPSEERQIDLQMMRDAKEVAEFVAYRRLGLDARLRAGAVVVEQLLCVNGEVIRSDACDKEAPAGGFLQRGATITAVNGVPTPTVEDLAPVMARLRPGDDVVVTYRLAHGEDEKTATFATIASREADGRPSRALIGFAAHDTYSVVLPFRATIDTDAIGGPSAGLAFTLTLIDRLSPGSLTGGRRIAVTGTIETDGSIGAIGGLRQKVAAVRRTGAAFFLVPTAQGEDGIDGLAEARKAAGDGLEIVPVATLEEALQALVERGGTPIPALRGESRVEG</sequence>
<dbReference type="InterPro" id="IPR014721">
    <property type="entry name" value="Ribsml_uS5_D2-typ_fold_subgr"/>
</dbReference>
<feature type="transmembrane region" description="Helical" evidence="1">
    <location>
        <begin position="26"/>
        <end position="48"/>
    </location>
</feature>
<dbReference type="Gene3D" id="3.30.230.10">
    <property type="match status" value="1"/>
</dbReference>
<reference evidence="3" key="1">
    <citation type="submission" date="2020-05" db="EMBL/GenBank/DDBJ databases">
        <authorList>
            <person name="Chiriac C."/>
            <person name="Salcher M."/>
            <person name="Ghai R."/>
            <person name="Kavagutti S V."/>
        </authorList>
    </citation>
    <scope>NUCLEOTIDE SEQUENCE</scope>
</reference>
<dbReference type="GO" id="GO:0004252">
    <property type="term" value="F:serine-type endopeptidase activity"/>
    <property type="evidence" value="ECO:0007669"/>
    <property type="project" value="InterPro"/>
</dbReference>
<dbReference type="SUPFAM" id="SSF50156">
    <property type="entry name" value="PDZ domain-like"/>
    <property type="match status" value="1"/>
</dbReference>
<dbReference type="InterPro" id="IPR020568">
    <property type="entry name" value="Ribosomal_Su5_D2-typ_SF"/>
</dbReference>
<organism evidence="3">
    <name type="scientific">freshwater metagenome</name>
    <dbReference type="NCBI Taxonomy" id="449393"/>
    <lineage>
        <taxon>unclassified sequences</taxon>
        <taxon>metagenomes</taxon>
        <taxon>ecological metagenomes</taxon>
    </lineage>
</organism>
<evidence type="ECO:0000256" key="1">
    <source>
        <dbReference type="SAM" id="Phobius"/>
    </source>
</evidence>
<dbReference type="PANTHER" id="PTHR10046">
    <property type="entry name" value="ATP DEPENDENT LON PROTEASE FAMILY MEMBER"/>
    <property type="match status" value="1"/>
</dbReference>
<keyword evidence="1" id="KW-0472">Membrane</keyword>
<dbReference type="GO" id="GO:0005524">
    <property type="term" value="F:ATP binding"/>
    <property type="evidence" value="ECO:0007669"/>
    <property type="project" value="InterPro"/>
</dbReference>
<dbReference type="SUPFAM" id="SSF54211">
    <property type="entry name" value="Ribosomal protein S5 domain 2-like"/>
    <property type="match status" value="1"/>
</dbReference>
<dbReference type="InterPro" id="IPR036034">
    <property type="entry name" value="PDZ_sf"/>
</dbReference>
<dbReference type="GO" id="GO:0006508">
    <property type="term" value="P:proteolysis"/>
    <property type="evidence" value="ECO:0007669"/>
    <property type="project" value="InterPro"/>
</dbReference>
<keyword evidence="1" id="KW-0812">Transmembrane</keyword>
<dbReference type="GO" id="GO:0030163">
    <property type="term" value="P:protein catabolic process"/>
    <property type="evidence" value="ECO:0007669"/>
    <property type="project" value="InterPro"/>
</dbReference>
<name>A0A6J6X4D6_9ZZZZ</name>
<dbReference type="GO" id="GO:0004176">
    <property type="term" value="F:ATP-dependent peptidase activity"/>
    <property type="evidence" value="ECO:0007669"/>
    <property type="project" value="InterPro"/>
</dbReference>
<dbReference type="EMBL" id="CAFAAJ010000006">
    <property type="protein sequence ID" value="CAB4790106.1"/>
    <property type="molecule type" value="Genomic_DNA"/>
</dbReference>
<dbReference type="InterPro" id="IPR027065">
    <property type="entry name" value="Lon_Prtase"/>
</dbReference>
<keyword evidence="1" id="KW-1133">Transmembrane helix</keyword>
<feature type="domain" description="Lon proteolytic" evidence="2">
    <location>
        <begin position="278"/>
        <end position="382"/>
    </location>
</feature>
<evidence type="ECO:0000313" key="3">
    <source>
        <dbReference type="EMBL" id="CAB4790106.1"/>
    </source>
</evidence>
<dbReference type="PROSITE" id="PS51786">
    <property type="entry name" value="LON_PROTEOLYTIC"/>
    <property type="match status" value="1"/>
</dbReference>
<proteinExistence type="predicted"/>
<accession>A0A6J6X4D6</accession>